<feature type="region of interest" description="Disordered" evidence="1">
    <location>
        <begin position="44"/>
        <end position="73"/>
    </location>
</feature>
<evidence type="ECO:0000256" key="1">
    <source>
        <dbReference type="SAM" id="MobiDB-lite"/>
    </source>
</evidence>
<dbReference type="Gene3D" id="1.20.120.20">
    <property type="entry name" value="Apolipoprotein"/>
    <property type="match status" value="1"/>
</dbReference>
<organism evidence="2 3">
    <name type="scientific">Cyphellophora europaea (strain CBS 101466)</name>
    <name type="common">Phialophora europaea</name>
    <dbReference type="NCBI Taxonomy" id="1220924"/>
    <lineage>
        <taxon>Eukaryota</taxon>
        <taxon>Fungi</taxon>
        <taxon>Dikarya</taxon>
        <taxon>Ascomycota</taxon>
        <taxon>Pezizomycotina</taxon>
        <taxon>Eurotiomycetes</taxon>
        <taxon>Chaetothyriomycetidae</taxon>
        <taxon>Chaetothyriales</taxon>
        <taxon>Cyphellophoraceae</taxon>
        <taxon>Cyphellophora</taxon>
    </lineage>
</organism>
<proteinExistence type="predicted"/>
<evidence type="ECO:0000313" key="3">
    <source>
        <dbReference type="Proteomes" id="UP000030752"/>
    </source>
</evidence>
<dbReference type="VEuPathDB" id="FungiDB:HMPREF1541_04899"/>
<protein>
    <submittedName>
        <fullName evidence="2">Uncharacterized protein</fullName>
    </submittedName>
</protein>
<sequence>MSKVRMHIEQRERDFWKGEGDLLDPLEEVAFIEHMFQSVQHDIDSSTPDRFLSSATQANSNRNPDLPPSLSRGLSYRASQIENSWRSATVDAERRFTNTRSDLEKQATDTARQMEHRINDTAQRVEERTNDTVHAAEKRMAETSHKAEDHAKDTESKMLQVAENTAEKVLHMLKDRRGPG</sequence>
<dbReference type="GeneID" id="19972238"/>
<evidence type="ECO:0000313" key="2">
    <source>
        <dbReference type="EMBL" id="ETN40622.1"/>
    </source>
</evidence>
<keyword evidence="3" id="KW-1185">Reference proteome</keyword>
<reference evidence="2 3" key="1">
    <citation type="submission" date="2013-03" db="EMBL/GenBank/DDBJ databases">
        <title>The Genome Sequence of Phialophora europaea CBS 101466.</title>
        <authorList>
            <consortium name="The Broad Institute Genomics Platform"/>
            <person name="Cuomo C."/>
            <person name="de Hoog S."/>
            <person name="Gorbushina A."/>
            <person name="Walker B."/>
            <person name="Young S.K."/>
            <person name="Zeng Q."/>
            <person name="Gargeya S."/>
            <person name="Fitzgerald M."/>
            <person name="Haas B."/>
            <person name="Abouelleil A."/>
            <person name="Allen A.W."/>
            <person name="Alvarado L."/>
            <person name="Arachchi H.M."/>
            <person name="Berlin A.M."/>
            <person name="Chapman S.B."/>
            <person name="Gainer-Dewar J."/>
            <person name="Goldberg J."/>
            <person name="Griggs A."/>
            <person name="Gujja S."/>
            <person name="Hansen M."/>
            <person name="Howarth C."/>
            <person name="Imamovic A."/>
            <person name="Ireland A."/>
            <person name="Larimer J."/>
            <person name="McCowan C."/>
            <person name="Murphy C."/>
            <person name="Pearson M."/>
            <person name="Poon T.W."/>
            <person name="Priest M."/>
            <person name="Roberts A."/>
            <person name="Saif S."/>
            <person name="Shea T."/>
            <person name="Sisk P."/>
            <person name="Sykes S."/>
            <person name="Wortman J."/>
            <person name="Nusbaum C."/>
            <person name="Birren B."/>
        </authorList>
    </citation>
    <scope>NUCLEOTIDE SEQUENCE [LARGE SCALE GENOMIC DNA]</scope>
    <source>
        <strain evidence="2 3">CBS 101466</strain>
    </source>
</reference>
<accession>W2RVZ1</accession>
<dbReference type="RefSeq" id="XP_008717465.1">
    <property type="nucleotide sequence ID" value="XM_008719243.1"/>
</dbReference>
<dbReference type="InParanoid" id="W2RVZ1"/>
<dbReference type="AlphaFoldDB" id="W2RVZ1"/>
<gene>
    <name evidence="2" type="ORF">HMPREF1541_04899</name>
</gene>
<dbReference type="EMBL" id="KB822720">
    <property type="protein sequence ID" value="ETN40622.1"/>
    <property type="molecule type" value="Genomic_DNA"/>
</dbReference>
<feature type="compositionally biased region" description="Polar residues" evidence="1">
    <location>
        <begin position="44"/>
        <end position="63"/>
    </location>
</feature>
<dbReference type="Proteomes" id="UP000030752">
    <property type="component" value="Unassembled WGS sequence"/>
</dbReference>
<name>W2RVZ1_CYPE1</name>
<dbReference type="HOGENOM" id="CLU_1496147_0_0_1"/>
<dbReference type="OrthoDB" id="4472872at2759"/>